<dbReference type="EMBL" id="BBZA01000063">
    <property type="protein sequence ID" value="GAP62569.1"/>
    <property type="molecule type" value="Genomic_DNA"/>
</dbReference>
<accession>A0A0M8K8D9</accession>
<dbReference type="AlphaFoldDB" id="A0A0M8K8D9"/>
<comment type="caution">
    <text evidence="3">The sequence shown here is derived from an EMBL/GenBank/DDBJ whole genome shotgun (WGS) entry which is preliminary data.</text>
</comment>
<evidence type="ECO:0000313" key="6">
    <source>
        <dbReference type="Proteomes" id="UP000050502"/>
    </source>
</evidence>
<reference evidence="4 6" key="2">
    <citation type="submission" date="2015-07" db="EMBL/GenBank/DDBJ databases">
        <title>Whole genome sequence of Ardenticatena maritima DSM 23922.</title>
        <authorList>
            <person name="Hemp J."/>
            <person name="Ward L.M."/>
            <person name="Pace L.A."/>
            <person name="Fischer W.W."/>
        </authorList>
    </citation>
    <scope>NUCLEOTIDE SEQUENCE [LARGE SCALE GENOMIC DNA]</scope>
    <source>
        <strain evidence="4 6">110S</strain>
    </source>
</reference>
<dbReference type="SMART" id="SM00327">
    <property type="entry name" value="VWA"/>
    <property type="match status" value="1"/>
</dbReference>
<protein>
    <recommendedName>
        <fullName evidence="2">VWFA domain-containing protein</fullName>
    </recommendedName>
</protein>
<reference evidence="3 5" key="1">
    <citation type="journal article" date="2015" name="Genome Announc.">
        <title>Draft Genome Sequence of a Heterotrophic Facultative Anaerobic Thermophilic Bacterium, Ardenticatena maritima Strain 110ST.</title>
        <authorList>
            <person name="Kawaichi S."/>
            <person name="Yoshida T."/>
            <person name="Sako Y."/>
            <person name="Nakamura R."/>
        </authorList>
    </citation>
    <scope>NUCLEOTIDE SEQUENCE [LARGE SCALE GENOMIC DNA]</scope>
    <source>
        <strain evidence="3 5">110S</strain>
    </source>
</reference>
<dbReference type="OrthoDB" id="9790469at2"/>
<dbReference type="InterPro" id="IPR036465">
    <property type="entry name" value="vWFA_dom_sf"/>
</dbReference>
<dbReference type="InterPro" id="IPR002035">
    <property type="entry name" value="VWF_A"/>
</dbReference>
<gene>
    <name evidence="3" type="ORF">ARMA_0992</name>
    <name evidence="4" type="ORF">SE16_03630</name>
</gene>
<dbReference type="RefSeq" id="WP_054492479.1">
    <property type="nucleotide sequence ID" value="NZ_BBZA01000063.1"/>
</dbReference>
<reference evidence="5" key="3">
    <citation type="submission" date="2015-08" db="EMBL/GenBank/DDBJ databases">
        <title>Draft Genome Sequence of a Heterotrophic Facultative Anaerobic Bacterium Ardenticatena maritima Strain 110S.</title>
        <authorList>
            <person name="Kawaichi S."/>
            <person name="Yoshida T."/>
            <person name="Sako Y."/>
            <person name="Nakamura R."/>
        </authorList>
    </citation>
    <scope>NUCLEOTIDE SEQUENCE [LARGE SCALE GENOMIC DNA]</scope>
    <source>
        <strain evidence="5">110S</strain>
    </source>
</reference>
<dbReference type="PATRIC" id="fig|872965.6.peg.690"/>
<dbReference type="Pfam" id="PF05762">
    <property type="entry name" value="VWA_CoxE"/>
    <property type="match status" value="1"/>
</dbReference>
<dbReference type="PANTHER" id="PTHR39338:SF6">
    <property type="entry name" value="BLL5662 PROTEIN"/>
    <property type="match status" value="1"/>
</dbReference>
<keyword evidence="5" id="KW-1185">Reference proteome</keyword>
<feature type="region of interest" description="Disordered" evidence="1">
    <location>
        <begin position="93"/>
        <end position="118"/>
    </location>
</feature>
<dbReference type="STRING" id="872965.SE16_03630"/>
<proteinExistence type="predicted"/>
<evidence type="ECO:0000259" key="2">
    <source>
        <dbReference type="SMART" id="SM00327"/>
    </source>
</evidence>
<dbReference type="EMBL" id="LGKN01000003">
    <property type="protein sequence ID" value="KPL89526.1"/>
    <property type="molecule type" value="Genomic_DNA"/>
</dbReference>
<name>A0A0M8K8D9_9CHLR</name>
<dbReference type="InParanoid" id="A0A0M8K8D9"/>
<evidence type="ECO:0000256" key="1">
    <source>
        <dbReference type="SAM" id="MobiDB-lite"/>
    </source>
</evidence>
<evidence type="ECO:0000313" key="4">
    <source>
        <dbReference type="EMBL" id="KPL89526.1"/>
    </source>
</evidence>
<dbReference type="SUPFAM" id="SSF53300">
    <property type="entry name" value="vWA-like"/>
    <property type="match status" value="1"/>
</dbReference>
<organism evidence="3 5">
    <name type="scientific">Ardenticatena maritima</name>
    <dbReference type="NCBI Taxonomy" id="872965"/>
    <lineage>
        <taxon>Bacteria</taxon>
        <taxon>Bacillati</taxon>
        <taxon>Chloroflexota</taxon>
        <taxon>Ardenticatenia</taxon>
        <taxon>Ardenticatenales</taxon>
        <taxon>Ardenticatenaceae</taxon>
        <taxon>Ardenticatena</taxon>
    </lineage>
</organism>
<evidence type="ECO:0000313" key="3">
    <source>
        <dbReference type="EMBL" id="GAP62569.1"/>
    </source>
</evidence>
<dbReference type="Proteomes" id="UP000050502">
    <property type="component" value="Unassembled WGS sequence"/>
</dbReference>
<dbReference type="Gene3D" id="3.40.50.410">
    <property type="entry name" value="von Willebrand factor, type A domain"/>
    <property type="match status" value="1"/>
</dbReference>
<dbReference type="PIRSF" id="PIRSF010256">
    <property type="entry name" value="CoxE_vWa"/>
    <property type="match status" value="1"/>
</dbReference>
<dbReference type="CDD" id="cd00198">
    <property type="entry name" value="vWFA"/>
    <property type="match status" value="1"/>
</dbReference>
<sequence length="403" mass="46420">MKRPPTTPNAPRGYLLGHLLRFARLLRRMGVGVSLSQVLDLVEALKHVPITNRRDFYYTARALLITRREDMPIFDEAFALFWRMAASETPTTSGTTRLKRLRLPAEPPAGDEQESDEGEEVIRIERRFTYSPTERLRQKDFEEMTWEEIQEAKRAIAAMSWKLGMRRTRRYQPARKGVPSLRRLLRDNLTFGGEPVRLAYRQRREEPRPLVILCDISGSMERYSRMLLHFAHALTHGLKEVETEVFVFGTRLTRITHHLRHRDVDESLDAVGKAVEDWAGGTRIGDAIKTFNYEWARRVLGRGAVVLIISDGWDRGDVSMLAHEMARLQRTAHRVIWLNPLLGMENYEPIQRGMAAALPYVDDFLPVHNLASLEQLADLLASVGETRPVRRQQVKRTKEGSHA</sequence>
<dbReference type="InterPro" id="IPR008912">
    <property type="entry name" value="Uncharacterised_CoxE"/>
</dbReference>
<evidence type="ECO:0000313" key="5">
    <source>
        <dbReference type="Proteomes" id="UP000037784"/>
    </source>
</evidence>
<dbReference type="InterPro" id="IPR011195">
    <property type="entry name" value="UCP010256"/>
</dbReference>
<dbReference type="PANTHER" id="PTHR39338">
    <property type="entry name" value="BLL5662 PROTEIN-RELATED"/>
    <property type="match status" value="1"/>
</dbReference>
<dbReference type="Proteomes" id="UP000037784">
    <property type="component" value="Unassembled WGS sequence"/>
</dbReference>
<feature type="domain" description="VWFA" evidence="2">
    <location>
        <begin position="207"/>
        <end position="385"/>
    </location>
</feature>
<feature type="compositionally biased region" description="Acidic residues" evidence="1">
    <location>
        <begin position="109"/>
        <end position="118"/>
    </location>
</feature>